<evidence type="ECO:0000313" key="6">
    <source>
        <dbReference type="EMBL" id="CEQ42917.1"/>
    </source>
</evidence>
<comment type="similarity">
    <text evidence="1 4">Belongs to the bacterial ribosomal protein bL36 family.</text>
</comment>
<feature type="compositionally biased region" description="Low complexity" evidence="5">
    <location>
        <begin position="51"/>
        <end position="63"/>
    </location>
</feature>
<evidence type="ECO:0000256" key="2">
    <source>
        <dbReference type="ARBA" id="ARBA00022980"/>
    </source>
</evidence>
<name>A0A0D6ES24_SPOSA</name>
<organism evidence="6 7">
    <name type="scientific">Sporidiobolus salmonicolor</name>
    <name type="common">Yeast-like fungus</name>
    <name type="synonym">Sporobolomyces salmonicolor</name>
    <dbReference type="NCBI Taxonomy" id="5005"/>
    <lineage>
        <taxon>Eukaryota</taxon>
        <taxon>Fungi</taxon>
        <taxon>Dikarya</taxon>
        <taxon>Basidiomycota</taxon>
        <taxon>Pucciniomycotina</taxon>
        <taxon>Microbotryomycetes</taxon>
        <taxon>Sporidiobolales</taxon>
        <taxon>Sporidiobolaceae</taxon>
        <taxon>Sporobolomyces</taxon>
    </lineage>
</organism>
<dbReference type="GO" id="GO:1990904">
    <property type="term" value="C:ribonucleoprotein complex"/>
    <property type="evidence" value="ECO:0007669"/>
    <property type="project" value="UniProtKB-KW"/>
</dbReference>
<evidence type="ECO:0000256" key="1">
    <source>
        <dbReference type="ARBA" id="ARBA00007645"/>
    </source>
</evidence>
<keyword evidence="2 4" id="KW-0689">Ribosomal protein</keyword>
<dbReference type="SUPFAM" id="SSF57840">
    <property type="entry name" value="Ribosomal protein L36"/>
    <property type="match status" value="1"/>
</dbReference>
<dbReference type="AlphaFoldDB" id="A0A0D6ES24"/>
<dbReference type="EMBL" id="CENE01000040">
    <property type="protein sequence ID" value="CEQ42917.1"/>
    <property type="molecule type" value="Genomic_DNA"/>
</dbReference>
<dbReference type="Proteomes" id="UP000243876">
    <property type="component" value="Unassembled WGS sequence"/>
</dbReference>
<dbReference type="GO" id="GO:0003735">
    <property type="term" value="F:structural constituent of ribosome"/>
    <property type="evidence" value="ECO:0007669"/>
    <property type="project" value="InterPro"/>
</dbReference>
<evidence type="ECO:0000256" key="4">
    <source>
        <dbReference type="RuleBase" id="RU000570"/>
    </source>
</evidence>
<dbReference type="InterPro" id="IPR052010">
    <property type="entry name" value="Ribosomal_LSU_bL36"/>
</dbReference>
<dbReference type="InterPro" id="IPR035977">
    <property type="entry name" value="Ribosomal_bL36_sp"/>
</dbReference>
<dbReference type="InterPro" id="IPR000473">
    <property type="entry name" value="Ribosomal_bL36"/>
</dbReference>
<dbReference type="Pfam" id="PF00444">
    <property type="entry name" value="Ribosomal_L36"/>
    <property type="match status" value="1"/>
</dbReference>
<evidence type="ECO:0000256" key="5">
    <source>
        <dbReference type="SAM" id="MobiDB-lite"/>
    </source>
</evidence>
<dbReference type="GO" id="GO:0005840">
    <property type="term" value="C:ribosome"/>
    <property type="evidence" value="ECO:0007669"/>
    <property type="project" value="UniProtKB-KW"/>
</dbReference>
<dbReference type="PANTHER" id="PTHR18804:SF16">
    <property type="entry name" value="RIBOSOMAL PROTEIN"/>
    <property type="match status" value="1"/>
</dbReference>
<protein>
    <recommendedName>
        <fullName evidence="4">Ribosomal protein</fullName>
    </recommendedName>
</protein>
<feature type="region of interest" description="Disordered" evidence="5">
    <location>
        <begin position="51"/>
        <end position="106"/>
    </location>
</feature>
<sequence>MLASLRPAALRALPPAKVPRAARALSSLLTPASHPQLCSCARCAARTSSVSSIVSPPSRPLSSASGSAASHPRGCGTTEVSSIVQAPTRPGVGGQPAAHGAAEGKRGMKVRSSIKTYCDGCSVVRRKGTLFVICSKDPKHKQR</sequence>
<dbReference type="HAMAP" id="MF_00251">
    <property type="entry name" value="Ribosomal_bL36"/>
    <property type="match status" value="1"/>
</dbReference>
<proteinExistence type="inferred from homology"/>
<evidence type="ECO:0000256" key="3">
    <source>
        <dbReference type="ARBA" id="ARBA00023274"/>
    </source>
</evidence>
<gene>
    <name evidence="6" type="primary">SPOSA6832_04778</name>
</gene>
<dbReference type="PANTHER" id="PTHR18804">
    <property type="entry name" value="RIBOSOMAL PROTEIN"/>
    <property type="match status" value="1"/>
</dbReference>
<dbReference type="GO" id="GO:0006412">
    <property type="term" value="P:translation"/>
    <property type="evidence" value="ECO:0007669"/>
    <property type="project" value="InterPro"/>
</dbReference>
<dbReference type="OrthoDB" id="10265903at2759"/>
<reference evidence="7" key="1">
    <citation type="submission" date="2015-02" db="EMBL/GenBank/DDBJ databases">
        <authorList>
            <person name="Gon?alves P."/>
        </authorList>
    </citation>
    <scope>NUCLEOTIDE SEQUENCE [LARGE SCALE GENOMIC DNA]</scope>
</reference>
<accession>A0A0D6ES24</accession>
<keyword evidence="7" id="KW-1185">Reference proteome</keyword>
<keyword evidence="3 4" id="KW-0687">Ribonucleoprotein</keyword>
<evidence type="ECO:0000313" key="7">
    <source>
        <dbReference type="Proteomes" id="UP000243876"/>
    </source>
</evidence>
<dbReference type="NCBIfam" id="TIGR01022">
    <property type="entry name" value="rpmJ_bact"/>
    <property type="match status" value="1"/>
</dbReference>